<reference evidence="3" key="1">
    <citation type="submission" date="2017-06" db="EMBL/GenBank/DDBJ databases">
        <authorList>
            <person name="Rodrigo-Torres L."/>
            <person name="Arahal R.D."/>
            <person name="Lucena T."/>
        </authorList>
    </citation>
    <scope>NUCLEOTIDE SEQUENCE [LARGE SCALE GENOMIC DNA]</scope>
    <source>
        <strain evidence="3">CECT 9192</strain>
    </source>
</reference>
<dbReference type="Proteomes" id="UP000195719">
    <property type="component" value="Unassembled WGS sequence"/>
</dbReference>
<evidence type="ECO:0008006" key="4">
    <source>
        <dbReference type="Google" id="ProtNLM"/>
    </source>
</evidence>
<organism evidence="2 3">
    <name type="scientific">Photobacterium andalusiense</name>
    <dbReference type="NCBI Taxonomy" id="2204296"/>
    <lineage>
        <taxon>Bacteria</taxon>
        <taxon>Pseudomonadati</taxon>
        <taxon>Pseudomonadota</taxon>
        <taxon>Gammaproteobacteria</taxon>
        <taxon>Vibrionales</taxon>
        <taxon>Vibrionaceae</taxon>
        <taxon>Photobacterium</taxon>
    </lineage>
</organism>
<sequence length="413" mass="45686">MNKYQQSGMTTLLITSMLLIVALLFSLASYKNLFYQIKRTQNEVVARQAHWAAEGGLECGFAAIQYAGSISGASSTFNDCETSLNLADVDVDADNYINSKYDKISNKLVKKKINISSRLAGAIQARSDFKLIGDYDISPDVEGKHNNGDYKCVAIRYSNRFIFDKTEPGNSETELEVMDPIENGPYPGFNGECAAGYRSHLKVTTDSFNDDTKDNLKSDFVYDPDFDPFESFFGEKRSELEKVKGEFVHILGSVDSLGDDTCGKKIKNAFDSIVNEDKKVWVTGDCDLGTGSDLPQDSDPKVLVIENGIIAKWASVNFTGSVYHLIDPTIYPVSNLLDKWNLMPTKVQFPHLVEINSVYIDGGSFNTTGGIVFDTPGGLTTINGGMVFSYDRGTNPLPINNKITWQQGSWHDF</sequence>
<keyword evidence="1" id="KW-0812">Transmembrane</keyword>
<feature type="transmembrane region" description="Helical" evidence="1">
    <location>
        <begin position="12"/>
        <end position="30"/>
    </location>
</feature>
<proteinExistence type="predicted"/>
<dbReference type="EMBL" id="FYAJ01000007">
    <property type="protein sequence ID" value="SMY37532.1"/>
    <property type="molecule type" value="Genomic_DNA"/>
</dbReference>
<evidence type="ECO:0000313" key="2">
    <source>
        <dbReference type="EMBL" id="SMY37532.1"/>
    </source>
</evidence>
<gene>
    <name evidence="2" type="ORF">PAND9192_03173</name>
</gene>
<keyword evidence="3" id="KW-1185">Reference proteome</keyword>
<keyword evidence="1" id="KW-1133">Transmembrane helix</keyword>
<evidence type="ECO:0000256" key="1">
    <source>
        <dbReference type="SAM" id="Phobius"/>
    </source>
</evidence>
<accession>A0A1Y6MM72</accession>
<protein>
    <recommendedName>
        <fullName evidence="4">Type 4 fimbrial biogenesis protein PilX N-terminal domain-containing protein</fullName>
    </recommendedName>
</protein>
<dbReference type="AlphaFoldDB" id="A0A1Y6MM72"/>
<dbReference type="RefSeq" id="WP_087854537.1">
    <property type="nucleotide sequence ID" value="NZ_FYAJ01000007.1"/>
</dbReference>
<evidence type="ECO:0000313" key="3">
    <source>
        <dbReference type="Proteomes" id="UP000195719"/>
    </source>
</evidence>
<keyword evidence="1" id="KW-0472">Membrane</keyword>
<name>A0A1Y6MM72_9GAMM</name>